<feature type="non-terminal residue" evidence="2">
    <location>
        <position position="1"/>
    </location>
</feature>
<reference evidence="2" key="1">
    <citation type="thesis" date="2020" institute="ProQuest LLC" country="789 East Eisenhower Parkway, Ann Arbor, MI, USA">
        <title>Comparative Genomics and Chromosome Evolution.</title>
        <authorList>
            <person name="Mudd A.B."/>
        </authorList>
    </citation>
    <scope>NUCLEOTIDE SEQUENCE</scope>
    <source>
        <strain evidence="2">237g6f4</strain>
        <tissue evidence="2">Blood</tissue>
    </source>
</reference>
<dbReference type="GO" id="GO:0032467">
    <property type="term" value="P:positive regulation of cytokinesis"/>
    <property type="evidence" value="ECO:0007669"/>
    <property type="project" value="InterPro"/>
</dbReference>
<protein>
    <submittedName>
        <fullName evidence="2">Uncharacterized protein</fullName>
    </submittedName>
</protein>
<organism evidence="2 3">
    <name type="scientific">Engystomops pustulosus</name>
    <name type="common">Tungara frog</name>
    <name type="synonym">Physalaemus pustulosus</name>
    <dbReference type="NCBI Taxonomy" id="76066"/>
    <lineage>
        <taxon>Eukaryota</taxon>
        <taxon>Metazoa</taxon>
        <taxon>Chordata</taxon>
        <taxon>Craniata</taxon>
        <taxon>Vertebrata</taxon>
        <taxon>Euteleostomi</taxon>
        <taxon>Amphibia</taxon>
        <taxon>Batrachia</taxon>
        <taxon>Anura</taxon>
        <taxon>Neobatrachia</taxon>
        <taxon>Hyloidea</taxon>
        <taxon>Leptodactylidae</taxon>
        <taxon>Leiuperinae</taxon>
        <taxon>Engystomops</taxon>
    </lineage>
</organism>
<evidence type="ECO:0000256" key="1">
    <source>
        <dbReference type="SAM" id="MobiDB-lite"/>
    </source>
</evidence>
<feature type="region of interest" description="Disordered" evidence="1">
    <location>
        <begin position="111"/>
        <end position="133"/>
    </location>
</feature>
<evidence type="ECO:0000313" key="3">
    <source>
        <dbReference type="Proteomes" id="UP000824782"/>
    </source>
</evidence>
<comment type="caution">
    <text evidence="2">The sequence shown here is derived from an EMBL/GenBank/DDBJ whole genome shotgun (WGS) entry which is preliminary data.</text>
</comment>
<dbReference type="PANTHER" id="PTHR21616:SF2">
    <property type="entry name" value="CENTROSOME AND SPINDLE POLE-ASSOCIATED PROTEIN 1"/>
    <property type="match status" value="1"/>
</dbReference>
<feature type="region of interest" description="Disordered" evidence="1">
    <location>
        <begin position="40"/>
        <end position="83"/>
    </location>
</feature>
<accession>A0AAV6ZIJ8</accession>
<dbReference type="GO" id="GO:0005813">
    <property type="term" value="C:centrosome"/>
    <property type="evidence" value="ECO:0007669"/>
    <property type="project" value="InterPro"/>
</dbReference>
<proteinExistence type="predicted"/>
<dbReference type="PANTHER" id="PTHR21616">
    <property type="entry name" value="CENTROSOME SPINDLE POLE ASSOCIATED PROTEIN"/>
    <property type="match status" value="1"/>
</dbReference>
<dbReference type="GO" id="GO:0000922">
    <property type="term" value="C:spindle pole"/>
    <property type="evidence" value="ECO:0007669"/>
    <property type="project" value="InterPro"/>
</dbReference>
<keyword evidence="3" id="KW-1185">Reference proteome</keyword>
<dbReference type="InterPro" id="IPR026708">
    <property type="entry name" value="CSPP1"/>
</dbReference>
<gene>
    <name evidence="2" type="ORF">GDO81_028895</name>
</gene>
<dbReference type="EMBL" id="WNYA01000803">
    <property type="protein sequence ID" value="KAG8547175.1"/>
    <property type="molecule type" value="Genomic_DNA"/>
</dbReference>
<dbReference type="AlphaFoldDB" id="A0AAV6ZIJ8"/>
<dbReference type="Proteomes" id="UP000824782">
    <property type="component" value="Unassembled WGS sequence"/>
</dbReference>
<evidence type="ECO:0000313" key="2">
    <source>
        <dbReference type="EMBL" id="KAG8547175.1"/>
    </source>
</evidence>
<dbReference type="GO" id="GO:0005874">
    <property type="term" value="C:microtubule"/>
    <property type="evidence" value="ECO:0007669"/>
    <property type="project" value="InterPro"/>
</dbReference>
<sequence length="198" mass="22108">DFGPVPVYSLQRPGMLSDPSKDLLKTSLLESESAFIGENGEPYPAFFDPIPDPQALPSARERRRHKNKNDLPLVPPLPLHQPDRYSLTSAASFNVDELRARNDERLRRLSNLQRSTVSTDDDPDGFGNAEDLLKPFPVKPVRRPQSVDTVDTVATEPWMRPGTSETLKRFIAGQMSNEKPTSENALTFNWQGLSTAHG</sequence>
<name>A0AAV6ZIJ8_ENGPU</name>